<gene>
    <name evidence="11" type="ORF">BN1708_001050</name>
</gene>
<dbReference type="Gene3D" id="3.30.200.20">
    <property type="entry name" value="Phosphorylase Kinase, domain 1"/>
    <property type="match status" value="1"/>
</dbReference>
<dbReference type="InterPro" id="IPR045864">
    <property type="entry name" value="aa-tRNA-synth_II/BPL/LPL"/>
</dbReference>
<dbReference type="Proteomes" id="UP000044602">
    <property type="component" value="Unassembled WGS sequence"/>
</dbReference>
<dbReference type="GO" id="GO:0032543">
    <property type="term" value="P:mitochondrial translation"/>
    <property type="evidence" value="ECO:0007669"/>
    <property type="project" value="TreeGrafter"/>
</dbReference>
<dbReference type="SMART" id="SM00220">
    <property type="entry name" value="S_TKc"/>
    <property type="match status" value="1"/>
</dbReference>
<dbReference type="Pfam" id="PF03129">
    <property type="entry name" value="HGTP_anticodon"/>
    <property type="match status" value="1"/>
</dbReference>
<evidence type="ECO:0000313" key="11">
    <source>
        <dbReference type="EMBL" id="CRK33362.1"/>
    </source>
</evidence>
<dbReference type="Gene3D" id="3.40.50.800">
    <property type="entry name" value="Anticodon-binding domain"/>
    <property type="match status" value="1"/>
</dbReference>
<dbReference type="InterPro" id="IPR004154">
    <property type="entry name" value="Anticodon-bd"/>
</dbReference>
<dbReference type="PROSITE" id="PS50011">
    <property type="entry name" value="PROTEIN_KINASE_DOM"/>
    <property type="match status" value="1"/>
</dbReference>
<evidence type="ECO:0000313" key="12">
    <source>
        <dbReference type="Proteomes" id="UP000044602"/>
    </source>
</evidence>
<dbReference type="InterPro" id="IPR000719">
    <property type="entry name" value="Prot_kinase_dom"/>
</dbReference>
<evidence type="ECO:0000256" key="7">
    <source>
        <dbReference type="ARBA" id="ARBA00047639"/>
    </source>
</evidence>
<dbReference type="EC" id="6.1.1.21" evidence="3"/>
<dbReference type="GO" id="GO:0003723">
    <property type="term" value="F:RNA binding"/>
    <property type="evidence" value="ECO:0007669"/>
    <property type="project" value="TreeGrafter"/>
</dbReference>
<dbReference type="InterPro" id="IPR006195">
    <property type="entry name" value="aa-tRNA-synth_II"/>
</dbReference>
<evidence type="ECO:0000259" key="10">
    <source>
        <dbReference type="PROSITE" id="PS50862"/>
    </source>
</evidence>
<evidence type="ECO:0000256" key="5">
    <source>
        <dbReference type="ARBA" id="ARBA00022741"/>
    </source>
</evidence>
<dbReference type="Gene3D" id="1.10.510.10">
    <property type="entry name" value="Transferase(Phosphotransferase) domain 1"/>
    <property type="match status" value="2"/>
</dbReference>
<dbReference type="GO" id="GO:0004672">
    <property type="term" value="F:protein kinase activity"/>
    <property type="evidence" value="ECO:0007669"/>
    <property type="project" value="InterPro"/>
</dbReference>
<organism evidence="11 12">
    <name type="scientific">Verticillium longisporum</name>
    <name type="common">Verticillium dahliae var. longisporum</name>
    <dbReference type="NCBI Taxonomy" id="100787"/>
    <lineage>
        <taxon>Eukaryota</taxon>
        <taxon>Fungi</taxon>
        <taxon>Dikarya</taxon>
        <taxon>Ascomycota</taxon>
        <taxon>Pezizomycotina</taxon>
        <taxon>Sordariomycetes</taxon>
        <taxon>Hypocreomycetidae</taxon>
        <taxon>Glomerellales</taxon>
        <taxon>Plectosphaerellaceae</taxon>
        <taxon>Verticillium</taxon>
    </lineage>
</organism>
<proteinExistence type="inferred from homology"/>
<feature type="domain" description="Aminoacyl-transfer RNA synthetases class-II family profile" evidence="10">
    <location>
        <begin position="485"/>
        <end position="798"/>
    </location>
</feature>
<dbReference type="GO" id="GO:0005739">
    <property type="term" value="C:mitochondrion"/>
    <property type="evidence" value="ECO:0007669"/>
    <property type="project" value="TreeGrafter"/>
</dbReference>
<dbReference type="GO" id="GO:0005524">
    <property type="term" value="F:ATP binding"/>
    <property type="evidence" value="ECO:0007669"/>
    <property type="project" value="UniProtKB-UniRule"/>
</dbReference>
<dbReference type="GO" id="GO:0004821">
    <property type="term" value="F:histidine-tRNA ligase activity"/>
    <property type="evidence" value="ECO:0007669"/>
    <property type="project" value="UniProtKB-EC"/>
</dbReference>
<keyword evidence="12" id="KW-1185">Reference proteome</keyword>
<keyword evidence="8" id="KW-0067">ATP-binding</keyword>
<dbReference type="GO" id="GO:0006427">
    <property type="term" value="P:histidyl-tRNA aminoacylation"/>
    <property type="evidence" value="ECO:0007669"/>
    <property type="project" value="TreeGrafter"/>
</dbReference>
<evidence type="ECO:0000256" key="1">
    <source>
        <dbReference type="ARBA" id="ARBA00004496"/>
    </source>
</evidence>
<dbReference type="Pfam" id="PF00069">
    <property type="entry name" value="Pkinase"/>
    <property type="match status" value="1"/>
</dbReference>
<sequence length="884" mass="99106">MLHTTTGAASFCLASRSHSLIHFRNVFFKNSNLRFCFSSVFSKRTTASTSSRSPFSTRSHNESPKYNWIDGVERLEQYVPGGYHPVMINDLLHGRYRVSDKLGFGGYSTIWLAQDDQLRHYVAVKVGVANPALSRHEPRILRALTRPSSASHAAPKGIDTCDAIPSILDEFDVQGPNGTHTCYAMAPAQGNFKEASFSRLFPIQVARALAAKLAMAVAFVHSHGYVHGDIHLRNVLVKLPSTLDQLAIDQFRQKYGEPETIPVTCVDGGPLPPNIPPRAVVPLYLGKKAQEFTLSDARGLILSDFGEAFAPGTEQRLGRDCNTPLAKRAPEALFEPHRPLSYSSDIWSLGTAIWEILGMKFIFSESETKDEIVAQQIDVLGSQYFPSSWRKHWERANTEEEDGMGEIPSRPVGDREAWPPLEEAFEEFVQKYRRKRETAGTFEDEEARAILDLMRGMLKFRPEERLTIDKVLESEWMRKWALPQLDQTISDVLERHGGVPLDTPVFELQNILSEKYGEDSRLIYNLEDQGGEACSLRYDLTVPFARWLAMRSDVQHIKRYQIAKVYRRDQPAVSRGRLREFYQCDFDIAGIYDPMIPDAEILCIIAEVFEAFDMGITIKLNHRKILDGLFAVAGVPDDKNRPISSAVDKLDKISWDEVKKEMIEKGLSEEAAEHVGLYVQRSGTMREMLSSLEADANLIMNQNVKEGVADLKLLATYIEAMGVGSKVSFDLSLARGLDYYTGLIYEIVPDRIDGQSTQVGSIAAGGRYDNLVGMYGRRPVPCVGISFGIDRIFTLLAERRKNKKASELGREVDVYVMAFGGKDFEGLLVERMEVARQLWDAGIRAEFTAKVRPKPQQQFSASEGAPVAVILGQEELDAGQIKDS</sequence>
<dbReference type="STRING" id="100787.A0A0G4MGJ4"/>
<dbReference type="InterPro" id="IPR036621">
    <property type="entry name" value="Anticodon-bd_dom_sf"/>
</dbReference>
<dbReference type="Pfam" id="PF13393">
    <property type="entry name" value="tRNA-synt_His"/>
    <property type="match status" value="1"/>
</dbReference>
<evidence type="ECO:0000256" key="3">
    <source>
        <dbReference type="ARBA" id="ARBA00012815"/>
    </source>
</evidence>
<dbReference type="AlphaFoldDB" id="A0A0G4MGJ4"/>
<dbReference type="PROSITE" id="PS50862">
    <property type="entry name" value="AA_TRNA_LIGASE_II"/>
    <property type="match status" value="1"/>
</dbReference>
<feature type="binding site" evidence="8">
    <location>
        <position position="125"/>
    </location>
    <ligand>
        <name>ATP</name>
        <dbReference type="ChEBI" id="CHEBI:30616"/>
    </ligand>
</feature>
<evidence type="ECO:0000256" key="2">
    <source>
        <dbReference type="ARBA" id="ARBA00008226"/>
    </source>
</evidence>
<comment type="subcellular location">
    <subcellularLocation>
        <location evidence="1">Cytoplasm</location>
    </subcellularLocation>
</comment>
<dbReference type="EMBL" id="CVQH01022527">
    <property type="protein sequence ID" value="CRK33362.1"/>
    <property type="molecule type" value="Genomic_DNA"/>
</dbReference>
<reference evidence="11 12" key="1">
    <citation type="submission" date="2015-05" db="EMBL/GenBank/DDBJ databases">
        <authorList>
            <person name="Wang D.B."/>
            <person name="Wang M."/>
        </authorList>
    </citation>
    <scope>NUCLEOTIDE SEQUENCE [LARGE SCALE GENOMIC DNA]</scope>
    <source>
        <strain evidence="11">VL1</strain>
    </source>
</reference>
<dbReference type="SUPFAM" id="SSF52954">
    <property type="entry name" value="Class II aaRS ABD-related"/>
    <property type="match status" value="1"/>
</dbReference>
<comment type="similarity">
    <text evidence="2">Belongs to the class-II aminoacyl-tRNA synthetase family.</text>
</comment>
<dbReference type="InterPro" id="IPR011009">
    <property type="entry name" value="Kinase-like_dom_sf"/>
</dbReference>
<dbReference type="PANTHER" id="PTHR11476">
    <property type="entry name" value="HISTIDYL-TRNA SYNTHETASE"/>
    <property type="match status" value="1"/>
</dbReference>
<dbReference type="InterPro" id="IPR041715">
    <property type="entry name" value="HisRS-like_core"/>
</dbReference>
<comment type="catalytic activity">
    <reaction evidence="7">
        <text>tRNA(His) + L-histidine + ATP = L-histidyl-tRNA(His) + AMP + diphosphate + H(+)</text>
        <dbReference type="Rhea" id="RHEA:17313"/>
        <dbReference type="Rhea" id="RHEA-COMP:9665"/>
        <dbReference type="Rhea" id="RHEA-COMP:9689"/>
        <dbReference type="ChEBI" id="CHEBI:15378"/>
        <dbReference type="ChEBI" id="CHEBI:30616"/>
        <dbReference type="ChEBI" id="CHEBI:33019"/>
        <dbReference type="ChEBI" id="CHEBI:57595"/>
        <dbReference type="ChEBI" id="CHEBI:78442"/>
        <dbReference type="ChEBI" id="CHEBI:78527"/>
        <dbReference type="ChEBI" id="CHEBI:456215"/>
        <dbReference type="EC" id="6.1.1.21"/>
    </reaction>
</comment>
<evidence type="ECO:0000256" key="8">
    <source>
        <dbReference type="PROSITE-ProRule" id="PRU10141"/>
    </source>
</evidence>
<evidence type="ECO:0000256" key="6">
    <source>
        <dbReference type="ARBA" id="ARBA00030619"/>
    </source>
</evidence>
<evidence type="ECO:0000259" key="9">
    <source>
        <dbReference type="PROSITE" id="PS50011"/>
    </source>
</evidence>
<protein>
    <recommendedName>
        <fullName evidence="3">histidine--tRNA ligase</fullName>
        <ecNumber evidence="3">6.1.1.21</ecNumber>
    </recommendedName>
    <alternativeName>
        <fullName evidence="6">Histidyl-tRNA synthetase</fullName>
    </alternativeName>
</protein>
<feature type="domain" description="Protein kinase" evidence="9">
    <location>
        <begin position="96"/>
        <end position="477"/>
    </location>
</feature>
<accession>A0A0G4MGJ4</accession>
<dbReference type="GO" id="GO:0005829">
    <property type="term" value="C:cytosol"/>
    <property type="evidence" value="ECO:0007669"/>
    <property type="project" value="TreeGrafter"/>
</dbReference>
<keyword evidence="4" id="KW-0963">Cytoplasm</keyword>
<dbReference type="Gene3D" id="3.30.930.10">
    <property type="entry name" value="Bira Bifunctional Protein, Domain 2"/>
    <property type="match status" value="1"/>
</dbReference>
<evidence type="ECO:0000256" key="4">
    <source>
        <dbReference type="ARBA" id="ARBA00022490"/>
    </source>
</evidence>
<dbReference type="InterPro" id="IPR017441">
    <property type="entry name" value="Protein_kinase_ATP_BS"/>
</dbReference>
<dbReference type="SUPFAM" id="SSF55681">
    <property type="entry name" value="Class II aaRS and biotin synthetases"/>
    <property type="match status" value="1"/>
</dbReference>
<dbReference type="FunFam" id="3.40.50.800:FF:000015">
    <property type="entry name" value="Histidyl-tRNA synthetase, mitochondrial"/>
    <property type="match status" value="1"/>
</dbReference>
<dbReference type="PROSITE" id="PS00107">
    <property type="entry name" value="PROTEIN_KINASE_ATP"/>
    <property type="match status" value="1"/>
</dbReference>
<name>A0A0G4MGJ4_VERLO</name>
<keyword evidence="5 8" id="KW-0547">Nucleotide-binding</keyword>
<dbReference type="PANTHER" id="PTHR11476:SF7">
    <property type="entry name" value="HISTIDINE--TRNA LIGASE"/>
    <property type="match status" value="1"/>
</dbReference>
<dbReference type="CDD" id="cd00773">
    <property type="entry name" value="HisRS-like_core"/>
    <property type="match status" value="1"/>
</dbReference>
<dbReference type="FunFam" id="3.30.930.10:FF:000061">
    <property type="entry name" value="Histidine--tRNA ligase, cytoplasmic"/>
    <property type="match status" value="1"/>
</dbReference>
<dbReference type="SUPFAM" id="SSF56112">
    <property type="entry name" value="Protein kinase-like (PK-like)"/>
    <property type="match status" value="1"/>
</dbReference>